<dbReference type="InterPro" id="IPR015422">
    <property type="entry name" value="PyrdxlP-dep_Trfase_small"/>
</dbReference>
<comment type="subunit">
    <text evidence="3">Homodimer.</text>
</comment>
<keyword evidence="9" id="KW-1185">Reference proteome</keyword>
<reference evidence="8 9" key="1">
    <citation type="submission" date="2018-09" db="EMBL/GenBank/DDBJ databases">
        <title>Altererythrobacter spongiae sp. nov., isolated from a marine sponge.</title>
        <authorList>
            <person name="Zhuang L."/>
            <person name="Luo L."/>
        </authorList>
    </citation>
    <scope>NUCLEOTIDE SEQUENCE [LARGE SCALE GENOMIC DNA]</scope>
    <source>
        <strain evidence="8 9">HN-Y73</strain>
    </source>
</reference>
<organism evidence="8 9">
    <name type="scientific">Altericroceibacterium spongiae</name>
    <dbReference type="NCBI Taxonomy" id="2320269"/>
    <lineage>
        <taxon>Bacteria</taxon>
        <taxon>Pseudomonadati</taxon>
        <taxon>Pseudomonadota</taxon>
        <taxon>Alphaproteobacteria</taxon>
        <taxon>Sphingomonadales</taxon>
        <taxon>Erythrobacteraceae</taxon>
        <taxon>Altericroceibacterium</taxon>
    </lineage>
</organism>
<evidence type="ECO:0000256" key="4">
    <source>
        <dbReference type="ARBA" id="ARBA00022576"/>
    </source>
</evidence>
<comment type="cofactor">
    <cofactor evidence="1">
        <name>pyridoxal 5'-phosphate</name>
        <dbReference type="ChEBI" id="CHEBI:597326"/>
    </cofactor>
</comment>
<dbReference type="NCBIfam" id="NF006719">
    <property type="entry name" value="PRK09257.1"/>
    <property type="match status" value="1"/>
</dbReference>
<dbReference type="GO" id="GO:0030170">
    <property type="term" value="F:pyridoxal phosphate binding"/>
    <property type="evidence" value="ECO:0007669"/>
    <property type="project" value="InterPro"/>
</dbReference>
<evidence type="ECO:0000313" key="8">
    <source>
        <dbReference type="EMBL" id="RKF20776.1"/>
    </source>
</evidence>
<dbReference type="InterPro" id="IPR004839">
    <property type="entry name" value="Aminotransferase_I/II_large"/>
</dbReference>
<name>A0A420EJM3_9SPHN</name>
<evidence type="ECO:0000256" key="6">
    <source>
        <dbReference type="ARBA" id="ARBA00022898"/>
    </source>
</evidence>
<comment type="similarity">
    <text evidence="2">Belongs to the class-I pyridoxal-phosphate-dependent aminotransferase family.</text>
</comment>
<evidence type="ECO:0000256" key="3">
    <source>
        <dbReference type="ARBA" id="ARBA00011738"/>
    </source>
</evidence>
<dbReference type="PANTHER" id="PTHR11879:SF22">
    <property type="entry name" value="ASPARTATE AMINOTRANSFERASE, MITOCHONDRIAL"/>
    <property type="match status" value="1"/>
</dbReference>
<dbReference type="PANTHER" id="PTHR11879">
    <property type="entry name" value="ASPARTATE AMINOTRANSFERASE"/>
    <property type="match status" value="1"/>
</dbReference>
<evidence type="ECO:0000259" key="7">
    <source>
        <dbReference type="Pfam" id="PF00155"/>
    </source>
</evidence>
<dbReference type="CDD" id="cd00609">
    <property type="entry name" value="AAT_like"/>
    <property type="match status" value="1"/>
</dbReference>
<dbReference type="Pfam" id="PF00155">
    <property type="entry name" value="Aminotran_1_2"/>
    <property type="match status" value="1"/>
</dbReference>
<evidence type="ECO:0000256" key="1">
    <source>
        <dbReference type="ARBA" id="ARBA00001933"/>
    </source>
</evidence>
<dbReference type="InterPro" id="IPR000796">
    <property type="entry name" value="Asp_trans"/>
</dbReference>
<dbReference type="GO" id="GO:0004069">
    <property type="term" value="F:L-aspartate:2-oxoglutarate aminotransferase activity"/>
    <property type="evidence" value="ECO:0007669"/>
    <property type="project" value="TreeGrafter"/>
</dbReference>
<feature type="domain" description="Aminotransferase class I/classII large" evidence="7">
    <location>
        <begin position="27"/>
        <end position="386"/>
    </location>
</feature>
<dbReference type="SUPFAM" id="SSF53383">
    <property type="entry name" value="PLP-dependent transferases"/>
    <property type="match status" value="1"/>
</dbReference>
<dbReference type="EMBL" id="RAPF01000005">
    <property type="protein sequence ID" value="RKF20776.1"/>
    <property type="molecule type" value="Genomic_DNA"/>
</dbReference>
<dbReference type="InterPro" id="IPR015424">
    <property type="entry name" value="PyrdxlP-dep_Trfase"/>
</dbReference>
<dbReference type="Gene3D" id="3.90.1150.10">
    <property type="entry name" value="Aspartate Aminotransferase, domain 1"/>
    <property type="match status" value="1"/>
</dbReference>
<dbReference type="OrthoDB" id="9766445at2"/>
<keyword evidence="6" id="KW-0663">Pyridoxal phosphate</keyword>
<gene>
    <name evidence="8" type="ORF">D6851_11740</name>
</gene>
<protein>
    <submittedName>
        <fullName evidence="8">Aspartate/tyrosine/aromatic aminotransferase</fullName>
    </submittedName>
</protein>
<dbReference type="GO" id="GO:0004838">
    <property type="term" value="F:L-tyrosine-2-oxoglutarate transaminase activity"/>
    <property type="evidence" value="ECO:0007669"/>
    <property type="project" value="TreeGrafter"/>
</dbReference>
<evidence type="ECO:0000256" key="2">
    <source>
        <dbReference type="ARBA" id="ARBA00007441"/>
    </source>
</evidence>
<keyword evidence="4 8" id="KW-0032">Aminotransferase</keyword>
<dbReference type="Proteomes" id="UP000284395">
    <property type="component" value="Unassembled WGS sequence"/>
</dbReference>
<evidence type="ECO:0000313" key="9">
    <source>
        <dbReference type="Proteomes" id="UP000284395"/>
    </source>
</evidence>
<dbReference type="RefSeq" id="WP_120325059.1">
    <property type="nucleotide sequence ID" value="NZ_RAPF01000005.1"/>
</dbReference>
<sequence length="391" mass="42223">MLDTLDQQPPDALLALIKLYNDDPRVDKIDLGVGVYRTDDGGTPVFGAIKEAERKLVEEQDSKAYLGPEGDMGFVHALMPFIFGEDPTRGGRIEGMQTPGGTGAVRLAAALAHRAGAKRMIVGAPSWPNHAQIIKDLGIEIVSFTHATSDGLADLDTVKKAIEDSQPGDAILLHGCCHNPTGIDYTHEQWDEIAAALGNSELLPIIDLAYQGLGHGLEDDSYGLRAVLAKVPEALIAYSCDKNFGLYRDRVGALYVMAEANGQIDRILSNGHALARANWSMPPDHGAAAVRLVLRDEALTAMWHNELDGMRDRMRQVRDRLAEAGTVGSLDMTPLGTQNGLFSVLPLTKEQILKLREDHAVYMAGSGRINIAGLTMGNIEKFIDALADVTV</sequence>
<dbReference type="Gene3D" id="3.40.640.10">
    <property type="entry name" value="Type I PLP-dependent aspartate aminotransferase-like (Major domain)"/>
    <property type="match status" value="1"/>
</dbReference>
<dbReference type="AlphaFoldDB" id="A0A420EJM3"/>
<dbReference type="GO" id="GO:0005829">
    <property type="term" value="C:cytosol"/>
    <property type="evidence" value="ECO:0007669"/>
    <property type="project" value="TreeGrafter"/>
</dbReference>
<evidence type="ECO:0000256" key="5">
    <source>
        <dbReference type="ARBA" id="ARBA00022679"/>
    </source>
</evidence>
<proteinExistence type="inferred from homology"/>
<dbReference type="GO" id="GO:0042802">
    <property type="term" value="F:identical protein binding"/>
    <property type="evidence" value="ECO:0007669"/>
    <property type="project" value="TreeGrafter"/>
</dbReference>
<accession>A0A420EJM3</accession>
<dbReference type="GO" id="GO:0033585">
    <property type="term" value="P:L-phenylalanine biosynthetic process from chorismate via phenylpyruvate"/>
    <property type="evidence" value="ECO:0007669"/>
    <property type="project" value="TreeGrafter"/>
</dbReference>
<comment type="caution">
    <text evidence="8">The sequence shown here is derived from an EMBL/GenBank/DDBJ whole genome shotgun (WGS) entry which is preliminary data.</text>
</comment>
<dbReference type="InterPro" id="IPR015421">
    <property type="entry name" value="PyrdxlP-dep_Trfase_major"/>
</dbReference>
<keyword evidence="5 8" id="KW-0808">Transferase</keyword>
<dbReference type="PRINTS" id="PR00799">
    <property type="entry name" value="TRANSAMINASE"/>
</dbReference>